<feature type="domain" description="Myb-like" evidence="8">
    <location>
        <begin position="11"/>
        <end position="63"/>
    </location>
</feature>
<evidence type="ECO:0000259" key="9">
    <source>
        <dbReference type="PROSITE" id="PS51294"/>
    </source>
</evidence>
<feature type="compositionally biased region" description="Basic and acidic residues" evidence="7">
    <location>
        <begin position="119"/>
        <end position="131"/>
    </location>
</feature>
<dbReference type="PANTHER" id="PTHR10641">
    <property type="entry name" value="MYB FAMILY TRANSCRIPTION FACTOR"/>
    <property type="match status" value="1"/>
</dbReference>
<dbReference type="FunFam" id="1.10.10.60:FF:000310">
    <property type="entry name" value="MYB transcription factor"/>
    <property type="match status" value="1"/>
</dbReference>
<keyword evidence="5" id="KW-0804">Transcription</keyword>
<dbReference type="SUPFAM" id="SSF46689">
    <property type="entry name" value="Homeodomain-like"/>
    <property type="match status" value="1"/>
</dbReference>
<organism evidence="10">
    <name type="scientific">Anthurium amnicola</name>
    <dbReference type="NCBI Taxonomy" id="1678845"/>
    <lineage>
        <taxon>Eukaryota</taxon>
        <taxon>Viridiplantae</taxon>
        <taxon>Streptophyta</taxon>
        <taxon>Embryophyta</taxon>
        <taxon>Tracheophyta</taxon>
        <taxon>Spermatophyta</taxon>
        <taxon>Magnoliopsida</taxon>
        <taxon>Liliopsida</taxon>
        <taxon>Araceae</taxon>
        <taxon>Pothoideae</taxon>
        <taxon>Potheae</taxon>
        <taxon>Anthurium</taxon>
    </lineage>
</organism>
<evidence type="ECO:0000256" key="1">
    <source>
        <dbReference type="ARBA" id="ARBA00004123"/>
    </source>
</evidence>
<keyword evidence="2" id="KW-0677">Repeat</keyword>
<evidence type="ECO:0000256" key="3">
    <source>
        <dbReference type="ARBA" id="ARBA00023015"/>
    </source>
</evidence>
<reference evidence="10" key="1">
    <citation type="submission" date="2015-07" db="EMBL/GenBank/DDBJ databases">
        <title>Transcriptome Assembly of Anthurium amnicola.</title>
        <authorList>
            <person name="Suzuki J."/>
        </authorList>
    </citation>
    <scope>NUCLEOTIDE SEQUENCE</scope>
</reference>
<feature type="compositionally biased region" description="Basic and acidic residues" evidence="7">
    <location>
        <begin position="172"/>
        <end position="185"/>
    </location>
</feature>
<dbReference type="GO" id="GO:0005634">
    <property type="term" value="C:nucleus"/>
    <property type="evidence" value="ECO:0007669"/>
    <property type="project" value="UniProtKB-SubCell"/>
</dbReference>
<keyword evidence="3" id="KW-0805">Transcription regulation</keyword>
<dbReference type="FunFam" id="1.10.10.60:FF:000001">
    <property type="entry name" value="MYB-related transcription factor"/>
    <property type="match status" value="1"/>
</dbReference>
<dbReference type="PROSITE" id="PS50090">
    <property type="entry name" value="MYB_LIKE"/>
    <property type="match status" value="2"/>
</dbReference>
<dbReference type="GO" id="GO:0003677">
    <property type="term" value="F:DNA binding"/>
    <property type="evidence" value="ECO:0007669"/>
    <property type="project" value="UniProtKB-KW"/>
</dbReference>
<feature type="compositionally biased region" description="Low complexity" evidence="7">
    <location>
        <begin position="134"/>
        <end position="146"/>
    </location>
</feature>
<dbReference type="EMBL" id="GDJX01014383">
    <property type="protein sequence ID" value="JAT53553.1"/>
    <property type="molecule type" value="Transcribed_RNA"/>
</dbReference>
<dbReference type="PANTHER" id="PTHR10641:SF1103">
    <property type="entry name" value="TRANSCRIPTION FACTOR MYB72"/>
    <property type="match status" value="1"/>
</dbReference>
<dbReference type="PROSITE" id="PS51294">
    <property type="entry name" value="HTH_MYB"/>
    <property type="match status" value="2"/>
</dbReference>
<protein>
    <submittedName>
        <fullName evidence="10">Myb-related protein Zm1</fullName>
    </submittedName>
</protein>
<evidence type="ECO:0000256" key="7">
    <source>
        <dbReference type="SAM" id="MobiDB-lite"/>
    </source>
</evidence>
<evidence type="ECO:0000256" key="6">
    <source>
        <dbReference type="ARBA" id="ARBA00023242"/>
    </source>
</evidence>
<dbReference type="SMART" id="SM00717">
    <property type="entry name" value="SANT"/>
    <property type="match status" value="2"/>
</dbReference>
<evidence type="ECO:0000313" key="10">
    <source>
        <dbReference type="EMBL" id="JAT53553.1"/>
    </source>
</evidence>
<feature type="domain" description="Myb-like" evidence="8">
    <location>
        <begin position="64"/>
        <end position="114"/>
    </location>
</feature>
<feature type="region of interest" description="Disordered" evidence="7">
    <location>
        <begin position="337"/>
        <end position="368"/>
    </location>
</feature>
<dbReference type="Gene3D" id="1.10.10.60">
    <property type="entry name" value="Homeodomain-like"/>
    <property type="match status" value="2"/>
</dbReference>
<evidence type="ECO:0000256" key="4">
    <source>
        <dbReference type="ARBA" id="ARBA00023125"/>
    </source>
</evidence>
<dbReference type="InterPro" id="IPR017930">
    <property type="entry name" value="Myb_dom"/>
</dbReference>
<feature type="region of interest" description="Disordered" evidence="7">
    <location>
        <begin position="116"/>
        <end position="188"/>
    </location>
</feature>
<sequence>MGRGRAPCCEKVGLKKGSWTPAEDMRLMAYIQKYGHGNWRALPKQAGLLRCGKSCRLRWINYLRPDIKRGNFTKEEEDTIIKLHQTLGNKWSKIASRLPGRTDNEIKNVWNTHLKKKLTSRDESPTKDRPTEVPSSPSSNSNSSLSCQDQAGGGSGSGDGDGIKGSSGDVFPAREDETSKDHGETLSEEIIEIPVEANLDMWDMLEDASPHSDIRSNTEDMAIWEVDWDKQFPLQVPPPVNDEPTKACLSACSSFSDVTYCNGSEGLVETVSLPSAQAVHGGDGLPDIPIEPELWNFFEDDSSLFDCITGGVEKEPSQEVEGNRWIEYLEKELGLPATEGETPSQDTLANPVGPPGRGEDHGGAPDVEMDPIASYFHRQPLSPSAFSLTVPDITMT</sequence>
<comment type="subcellular location">
    <subcellularLocation>
        <location evidence="1">Nucleus</location>
    </subcellularLocation>
</comment>
<name>A0A1D1YFZ1_9ARAE</name>
<dbReference type="Pfam" id="PF00249">
    <property type="entry name" value="Myb_DNA-binding"/>
    <property type="match status" value="2"/>
</dbReference>
<feature type="compositionally biased region" description="Gly residues" evidence="7">
    <location>
        <begin position="151"/>
        <end position="165"/>
    </location>
</feature>
<dbReference type="InterPro" id="IPR009057">
    <property type="entry name" value="Homeodomain-like_sf"/>
</dbReference>
<dbReference type="AlphaFoldDB" id="A0A1D1YFZ1"/>
<evidence type="ECO:0000259" key="8">
    <source>
        <dbReference type="PROSITE" id="PS50090"/>
    </source>
</evidence>
<keyword evidence="6" id="KW-0539">Nucleus</keyword>
<dbReference type="InterPro" id="IPR015495">
    <property type="entry name" value="Myb_TF_plants"/>
</dbReference>
<proteinExistence type="predicted"/>
<feature type="domain" description="HTH myb-type" evidence="9">
    <location>
        <begin position="64"/>
        <end position="118"/>
    </location>
</feature>
<dbReference type="CDD" id="cd00167">
    <property type="entry name" value="SANT"/>
    <property type="match status" value="2"/>
</dbReference>
<evidence type="ECO:0000256" key="2">
    <source>
        <dbReference type="ARBA" id="ARBA00022737"/>
    </source>
</evidence>
<dbReference type="InterPro" id="IPR001005">
    <property type="entry name" value="SANT/Myb"/>
</dbReference>
<accession>A0A1D1YFZ1</accession>
<evidence type="ECO:0000256" key="5">
    <source>
        <dbReference type="ARBA" id="ARBA00023163"/>
    </source>
</evidence>
<feature type="domain" description="HTH myb-type" evidence="9">
    <location>
        <begin position="11"/>
        <end position="63"/>
    </location>
</feature>
<keyword evidence="4" id="KW-0238">DNA-binding</keyword>
<gene>
    <name evidence="10" type="primary">MYB1_1</name>
    <name evidence="10" type="ORF">g.29417</name>
</gene>